<dbReference type="Pfam" id="PF02518">
    <property type="entry name" value="HATPase_c"/>
    <property type="match status" value="1"/>
</dbReference>
<keyword evidence="7 15" id="KW-0418">Kinase</keyword>
<keyword evidence="10 12" id="KW-0472">Membrane</keyword>
<evidence type="ECO:0000256" key="9">
    <source>
        <dbReference type="ARBA" id="ARBA00023012"/>
    </source>
</evidence>
<organism evidence="15 16">
    <name type="scientific">Thermocatellispora tengchongensis</name>
    <dbReference type="NCBI Taxonomy" id="1073253"/>
    <lineage>
        <taxon>Bacteria</taxon>
        <taxon>Bacillati</taxon>
        <taxon>Actinomycetota</taxon>
        <taxon>Actinomycetes</taxon>
        <taxon>Streptosporangiales</taxon>
        <taxon>Streptosporangiaceae</taxon>
        <taxon>Thermocatellispora</taxon>
    </lineage>
</organism>
<dbReference type="InterPro" id="IPR050428">
    <property type="entry name" value="TCS_sensor_his_kinase"/>
</dbReference>
<dbReference type="CDD" id="cd00082">
    <property type="entry name" value="HisKA"/>
    <property type="match status" value="1"/>
</dbReference>
<evidence type="ECO:0000256" key="12">
    <source>
        <dbReference type="SAM" id="Phobius"/>
    </source>
</evidence>
<feature type="transmembrane region" description="Helical" evidence="12">
    <location>
        <begin position="48"/>
        <end position="68"/>
    </location>
</feature>
<keyword evidence="8 12" id="KW-1133">Transmembrane helix</keyword>
<dbReference type="EMBL" id="JACHGN010000024">
    <property type="protein sequence ID" value="MBB5138519.1"/>
    <property type="molecule type" value="Genomic_DNA"/>
</dbReference>
<feature type="domain" description="Histidine kinase" evidence="13">
    <location>
        <begin position="136"/>
        <end position="347"/>
    </location>
</feature>
<evidence type="ECO:0000256" key="11">
    <source>
        <dbReference type="SAM" id="MobiDB-lite"/>
    </source>
</evidence>
<dbReference type="SMART" id="SM00388">
    <property type="entry name" value="HisKA"/>
    <property type="match status" value="1"/>
</dbReference>
<reference evidence="15 16" key="1">
    <citation type="submission" date="2020-08" db="EMBL/GenBank/DDBJ databases">
        <title>Genomic Encyclopedia of Type Strains, Phase IV (KMG-IV): sequencing the most valuable type-strain genomes for metagenomic binning, comparative biology and taxonomic classification.</title>
        <authorList>
            <person name="Goeker M."/>
        </authorList>
    </citation>
    <scope>NUCLEOTIDE SEQUENCE [LARGE SCALE GENOMIC DNA]</scope>
    <source>
        <strain evidence="15 16">DSM 45615</strain>
    </source>
</reference>
<dbReference type="SUPFAM" id="SSF47384">
    <property type="entry name" value="Homodimeric domain of signal transducing histidine kinase"/>
    <property type="match status" value="1"/>
</dbReference>
<evidence type="ECO:0000256" key="8">
    <source>
        <dbReference type="ARBA" id="ARBA00022989"/>
    </source>
</evidence>
<dbReference type="SUPFAM" id="SSF55874">
    <property type="entry name" value="ATPase domain of HSP90 chaperone/DNA topoisomerase II/histidine kinase"/>
    <property type="match status" value="1"/>
</dbReference>
<dbReference type="EC" id="2.7.13.3" evidence="3"/>
<dbReference type="CDD" id="cd00075">
    <property type="entry name" value="HATPase"/>
    <property type="match status" value="1"/>
</dbReference>
<keyword evidence="5" id="KW-0808">Transferase</keyword>
<dbReference type="PANTHER" id="PTHR45436">
    <property type="entry name" value="SENSOR HISTIDINE KINASE YKOH"/>
    <property type="match status" value="1"/>
</dbReference>
<dbReference type="PRINTS" id="PR00344">
    <property type="entry name" value="BCTRLSENSOR"/>
</dbReference>
<dbReference type="InterPro" id="IPR036890">
    <property type="entry name" value="HATPase_C_sf"/>
</dbReference>
<feature type="domain" description="HAMP" evidence="14">
    <location>
        <begin position="72"/>
        <end position="128"/>
    </location>
</feature>
<dbReference type="PROSITE" id="PS50885">
    <property type="entry name" value="HAMP"/>
    <property type="match status" value="1"/>
</dbReference>
<feature type="transmembrane region" description="Helical" evidence="12">
    <location>
        <begin position="21"/>
        <end position="42"/>
    </location>
</feature>
<sequence>MGAILPQRVRSTRLRVTTAALLVFAAVLACGMLATYVATRVMPGPHTLAVSLGALSAVLLALVAWSTWQAVGLALRPVDLVATAIDDITASDLGDLGRRVPQDGGGDEIARLVAVVNRTLDRLECAIEQERRFASDASHELRTPLTGMRARIEVALADPSDSDPWQTLREALMDSERLHEIMNDLTMLSRPGVKPCDVEEYVDLAELARTAAERLSPTRVPVCFELTPGVGTRGDAQRLSRLMLNLLSNATRHATSRVTVTVTSCDRRAVVEVLDDGPGIPARDRELVFQRFTRLDTDTSRSREAGGTGLGLSIARDIAVAHHGRLTIEDSPDGRGARFVLSLPLHDPTPTPADRASHDYAA</sequence>
<dbReference type="PROSITE" id="PS50109">
    <property type="entry name" value="HIS_KIN"/>
    <property type="match status" value="1"/>
</dbReference>
<evidence type="ECO:0000256" key="6">
    <source>
        <dbReference type="ARBA" id="ARBA00022692"/>
    </source>
</evidence>
<evidence type="ECO:0000256" key="3">
    <source>
        <dbReference type="ARBA" id="ARBA00012438"/>
    </source>
</evidence>
<proteinExistence type="predicted"/>
<dbReference type="InterPro" id="IPR003660">
    <property type="entry name" value="HAMP_dom"/>
</dbReference>
<dbReference type="CDD" id="cd06225">
    <property type="entry name" value="HAMP"/>
    <property type="match status" value="1"/>
</dbReference>
<name>A0A840PHS0_9ACTN</name>
<dbReference type="RefSeq" id="WP_185055395.1">
    <property type="nucleotide sequence ID" value="NZ_BAABIX010000085.1"/>
</dbReference>
<comment type="catalytic activity">
    <reaction evidence="1">
        <text>ATP + protein L-histidine = ADP + protein N-phospho-L-histidine.</text>
        <dbReference type="EC" id="2.7.13.3"/>
    </reaction>
</comment>
<gene>
    <name evidence="15" type="ORF">HNP84_008273</name>
</gene>
<dbReference type="Proteomes" id="UP000578449">
    <property type="component" value="Unassembled WGS sequence"/>
</dbReference>
<keyword evidence="16" id="KW-1185">Reference proteome</keyword>
<dbReference type="PANTHER" id="PTHR45436:SF5">
    <property type="entry name" value="SENSOR HISTIDINE KINASE TRCS"/>
    <property type="match status" value="1"/>
</dbReference>
<keyword evidence="9" id="KW-0902">Two-component regulatory system</keyword>
<evidence type="ECO:0000313" key="15">
    <source>
        <dbReference type="EMBL" id="MBB5138519.1"/>
    </source>
</evidence>
<dbReference type="SMART" id="SM00387">
    <property type="entry name" value="HATPase_c"/>
    <property type="match status" value="1"/>
</dbReference>
<accession>A0A840PHS0</accession>
<dbReference type="GO" id="GO:0005886">
    <property type="term" value="C:plasma membrane"/>
    <property type="evidence" value="ECO:0007669"/>
    <property type="project" value="UniProtKB-SubCell"/>
</dbReference>
<dbReference type="InterPro" id="IPR004358">
    <property type="entry name" value="Sig_transdc_His_kin-like_C"/>
</dbReference>
<evidence type="ECO:0000313" key="16">
    <source>
        <dbReference type="Proteomes" id="UP000578449"/>
    </source>
</evidence>
<dbReference type="InterPro" id="IPR036097">
    <property type="entry name" value="HisK_dim/P_sf"/>
</dbReference>
<keyword evidence="6 12" id="KW-0812">Transmembrane</keyword>
<feature type="region of interest" description="Disordered" evidence="11">
    <location>
        <begin position="342"/>
        <end position="362"/>
    </location>
</feature>
<keyword evidence="4" id="KW-0597">Phosphoprotein</keyword>
<comment type="caution">
    <text evidence="15">The sequence shown here is derived from an EMBL/GenBank/DDBJ whole genome shotgun (WGS) entry which is preliminary data.</text>
</comment>
<evidence type="ECO:0000256" key="5">
    <source>
        <dbReference type="ARBA" id="ARBA00022679"/>
    </source>
</evidence>
<dbReference type="InterPro" id="IPR005467">
    <property type="entry name" value="His_kinase_dom"/>
</dbReference>
<dbReference type="Pfam" id="PF00672">
    <property type="entry name" value="HAMP"/>
    <property type="match status" value="1"/>
</dbReference>
<evidence type="ECO:0000256" key="10">
    <source>
        <dbReference type="ARBA" id="ARBA00023136"/>
    </source>
</evidence>
<evidence type="ECO:0000259" key="14">
    <source>
        <dbReference type="PROSITE" id="PS50885"/>
    </source>
</evidence>
<dbReference type="InterPro" id="IPR003661">
    <property type="entry name" value="HisK_dim/P_dom"/>
</dbReference>
<evidence type="ECO:0000259" key="13">
    <source>
        <dbReference type="PROSITE" id="PS50109"/>
    </source>
</evidence>
<dbReference type="InterPro" id="IPR003594">
    <property type="entry name" value="HATPase_dom"/>
</dbReference>
<evidence type="ECO:0000256" key="4">
    <source>
        <dbReference type="ARBA" id="ARBA00022553"/>
    </source>
</evidence>
<dbReference type="GO" id="GO:0000155">
    <property type="term" value="F:phosphorelay sensor kinase activity"/>
    <property type="evidence" value="ECO:0007669"/>
    <property type="project" value="InterPro"/>
</dbReference>
<dbReference type="SMART" id="SM00304">
    <property type="entry name" value="HAMP"/>
    <property type="match status" value="1"/>
</dbReference>
<dbReference type="Pfam" id="PF00512">
    <property type="entry name" value="HisKA"/>
    <property type="match status" value="1"/>
</dbReference>
<dbReference type="Gene3D" id="3.30.565.10">
    <property type="entry name" value="Histidine kinase-like ATPase, C-terminal domain"/>
    <property type="match status" value="1"/>
</dbReference>
<dbReference type="Gene3D" id="1.10.287.130">
    <property type="match status" value="1"/>
</dbReference>
<evidence type="ECO:0000256" key="7">
    <source>
        <dbReference type="ARBA" id="ARBA00022777"/>
    </source>
</evidence>
<comment type="subcellular location">
    <subcellularLocation>
        <location evidence="2">Cell membrane</location>
    </subcellularLocation>
</comment>
<evidence type="ECO:0000256" key="2">
    <source>
        <dbReference type="ARBA" id="ARBA00004236"/>
    </source>
</evidence>
<protein>
    <recommendedName>
        <fullName evidence="3">histidine kinase</fullName>
        <ecNumber evidence="3">2.7.13.3</ecNumber>
    </recommendedName>
</protein>
<evidence type="ECO:0000256" key="1">
    <source>
        <dbReference type="ARBA" id="ARBA00000085"/>
    </source>
</evidence>
<dbReference type="AlphaFoldDB" id="A0A840PHS0"/>